<feature type="domain" description="Multidrug resistance protein MdtA-like barrel-sandwich hybrid" evidence="7">
    <location>
        <begin position="61"/>
        <end position="203"/>
    </location>
</feature>
<evidence type="ECO:0000256" key="5">
    <source>
        <dbReference type="SAM" id="SignalP"/>
    </source>
</evidence>
<evidence type="ECO:0000259" key="7">
    <source>
        <dbReference type="Pfam" id="PF25917"/>
    </source>
</evidence>
<dbReference type="Gene3D" id="2.40.30.170">
    <property type="match status" value="1"/>
</dbReference>
<keyword evidence="3" id="KW-0175">Coiled coil</keyword>
<dbReference type="Gene3D" id="2.40.420.20">
    <property type="match status" value="1"/>
</dbReference>
<feature type="signal peptide" evidence="5">
    <location>
        <begin position="1"/>
        <end position="25"/>
    </location>
</feature>
<dbReference type="EMBL" id="VWPJ01000006">
    <property type="protein sequence ID" value="KAA5606022.1"/>
    <property type="molecule type" value="Genomic_DNA"/>
</dbReference>
<dbReference type="RefSeq" id="WP_150061953.1">
    <property type="nucleotide sequence ID" value="NZ_JACHII010000002.1"/>
</dbReference>
<name>A0A5M6ID76_9PROT</name>
<dbReference type="GO" id="GO:0005886">
    <property type="term" value="C:plasma membrane"/>
    <property type="evidence" value="ECO:0007669"/>
    <property type="project" value="TreeGrafter"/>
</dbReference>
<protein>
    <submittedName>
        <fullName evidence="10">Efflux RND transporter periplasmic adaptor subunit</fullName>
    </submittedName>
</protein>
<evidence type="ECO:0000259" key="9">
    <source>
        <dbReference type="Pfam" id="PF25967"/>
    </source>
</evidence>
<dbReference type="Gene3D" id="1.10.287.470">
    <property type="entry name" value="Helix hairpin bin"/>
    <property type="match status" value="1"/>
</dbReference>
<dbReference type="OrthoDB" id="9800613at2"/>
<proteinExistence type="inferred from homology"/>
<reference evidence="10 11" key="1">
    <citation type="submission" date="2019-09" db="EMBL/GenBank/DDBJ databases">
        <title>Genome sequence of Roseospira marina, one of the more divergent members of the non-sulfur purple photosynthetic bacterial family, the Rhodospirillaceae.</title>
        <authorList>
            <person name="Meyer T."/>
            <person name="Kyndt J."/>
        </authorList>
    </citation>
    <scope>NUCLEOTIDE SEQUENCE [LARGE SCALE GENOMIC DNA]</scope>
    <source>
        <strain evidence="10 11">DSM 15113</strain>
    </source>
</reference>
<comment type="caution">
    <text evidence="10">The sequence shown here is derived from an EMBL/GenBank/DDBJ whole genome shotgun (WGS) entry which is preliminary data.</text>
</comment>
<dbReference type="InterPro" id="IPR006143">
    <property type="entry name" value="RND_pump_MFP"/>
</dbReference>
<evidence type="ECO:0000256" key="2">
    <source>
        <dbReference type="ARBA" id="ARBA00009477"/>
    </source>
</evidence>
<evidence type="ECO:0000313" key="10">
    <source>
        <dbReference type="EMBL" id="KAA5606022.1"/>
    </source>
</evidence>
<dbReference type="Pfam" id="PF25876">
    <property type="entry name" value="HH_MFP_RND"/>
    <property type="match status" value="1"/>
</dbReference>
<evidence type="ECO:0000256" key="4">
    <source>
        <dbReference type="SAM" id="MobiDB-lite"/>
    </source>
</evidence>
<keyword evidence="5" id="KW-0732">Signal</keyword>
<dbReference type="InterPro" id="IPR058627">
    <property type="entry name" value="MdtA-like_C"/>
</dbReference>
<sequence>MTQFRHSPIAVAILLLFVTVTGARAQAPQGEQPPQAVTVVTLKAQDVTLTADLPGRVVASRTAEVRPQVDGIIMERLFEEGSEVTVGQPLYLIDPATYEARVAAATAQVTQAQATLKAAERDANRQADLVKQRVASVRTYDEAVAARDEAEAAVQVAQADLKSAEIQLERTTIKAPIDGVIGRSLTTQGALVTNGQAQALAIIRAIDQVQVDVTQSAAEILAWRRGLMSARLKEKPHAVSLILADGSRYEATGSLEAAEPYVNEQTGVVTLRLEFPNPDHLLLPGMYVRVLMPQGIVEDVVLAPQRGVSYDRRGRPVAMVVNADNVVEERVLDIVEDRGSDWIVGGGLNDGDRIIVAGLQKVSPGATVAPEEQAAESSDASAAEQPSDGSSDESAADDSSAPAQP</sequence>
<feature type="chain" id="PRO_5024442791" evidence="5">
    <location>
        <begin position="26"/>
        <end position="405"/>
    </location>
</feature>
<gene>
    <name evidence="10" type="ORF">F1188_08385</name>
</gene>
<keyword evidence="11" id="KW-1185">Reference proteome</keyword>
<dbReference type="InterPro" id="IPR058624">
    <property type="entry name" value="MdtA-like_HH"/>
</dbReference>
<comment type="subcellular location">
    <subcellularLocation>
        <location evidence="1">Cell envelope</location>
    </subcellularLocation>
</comment>
<feature type="coiled-coil region" evidence="3">
    <location>
        <begin position="102"/>
        <end position="174"/>
    </location>
</feature>
<feature type="domain" description="Multidrug resistance protein MdtA-like beta-barrel" evidence="8">
    <location>
        <begin position="209"/>
        <end position="293"/>
    </location>
</feature>
<dbReference type="GO" id="GO:0046677">
    <property type="term" value="P:response to antibiotic"/>
    <property type="evidence" value="ECO:0007669"/>
    <property type="project" value="TreeGrafter"/>
</dbReference>
<evidence type="ECO:0000313" key="11">
    <source>
        <dbReference type="Proteomes" id="UP000324065"/>
    </source>
</evidence>
<dbReference type="FunFam" id="2.40.420.20:FF:000001">
    <property type="entry name" value="Efflux RND transporter periplasmic adaptor subunit"/>
    <property type="match status" value="1"/>
</dbReference>
<dbReference type="Pfam" id="PF25967">
    <property type="entry name" value="RND-MFP_C"/>
    <property type="match status" value="1"/>
</dbReference>
<dbReference type="Proteomes" id="UP000324065">
    <property type="component" value="Unassembled WGS sequence"/>
</dbReference>
<dbReference type="Gene3D" id="2.40.50.100">
    <property type="match status" value="1"/>
</dbReference>
<dbReference type="InterPro" id="IPR058625">
    <property type="entry name" value="MdtA-like_BSH"/>
</dbReference>
<dbReference type="Pfam" id="PF25917">
    <property type="entry name" value="BSH_RND"/>
    <property type="match status" value="1"/>
</dbReference>
<feature type="domain" description="Multidrug resistance protein MdtA-like C-terminal permuted SH3" evidence="9">
    <location>
        <begin position="299"/>
        <end position="361"/>
    </location>
</feature>
<dbReference type="GO" id="GO:0022857">
    <property type="term" value="F:transmembrane transporter activity"/>
    <property type="evidence" value="ECO:0007669"/>
    <property type="project" value="InterPro"/>
</dbReference>
<feature type="region of interest" description="Disordered" evidence="4">
    <location>
        <begin position="365"/>
        <end position="405"/>
    </location>
</feature>
<evidence type="ECO:0000256" key="1">
    <source>
        <dbReference type="ARBA" id="ARBA00004196"/>
    </source>
</evidence>
<dbReference type="SUPFAM" id="SSF111369">
    <property type="entry name" value="HlyD-like secretion proteins"/>
    <property type="match status" value="1"/>
</dbReference>
<dbReference type="GO" id="GO:0030313">
    <property type="term" value="C:cell envelope"/>
    <property type="evidence" value="ECO:0007669"/>
    <property type="project" value="UniProtKB-SubCell"/>
</dbReference>
<accession>A0A5M6ID76</accession>
<organism evidence="10 11">
    <name type="scientific">Roseospira marina</name>
    <dbReference type="NCBI Taxonomy" id="140057"/>
    <lineage>
        <taxon>Bacteria</taxon>
        <taxon>Pseudomonadati</taxon>
        <taxon>Pseudomonadota</taxon>
        <taxon>Alphaproteobacteria</taxon>
        <taxon>Rhodospirillales</taxon>
        <taxon>Rhodospirillaceae</taxon>
        <taxon>Roseospira</taxon>
    </lineage>
</organism>
<dbReference type="InterPro" id="IPR058626">
    <property type="entry name" value="MdtA-like_b-barrel"/>
</dbReference>
<feature type="domain" description="Multidrug resistance protein MdtA-like alpha-helical hairpin" evidence="6">
    <location>
        <begin position="103"/>
        <end position="170"/>
    </location>
</feature>
<dbReference type="AlphaFoldDB" id="A0A5M6ID76"/>
<feature type="compositionally biased region" description="Low complexity" evidence="4">
    <location>
        <begin position="369"/>
        <end position="389"/>
    </location>
</feature>
<evidence type="ECO:0000259" key="6">
    <source>
        <dbReference type="Pfam" id="PF25876"/>
    </source>
</evidence>
<evidence type="ECO:0000256" key="3">
    <source>
        <dbReference type="SAM" id="Coils"/>
    </source>
</evidence>
<evidence type="ECO:0000259" key="8">
    <source>
        <dbReference type="Pfam" id="PF25944"/>
    </source>
</evidence>
<comment type="similarity">
    <text evidence="2">Belongs to the membrane fusion protein (MFP) (TC 8.A.1) family.</text>
</comment>
<dbReference type="NCBIfam" id="TIGR01730">
    <property type="entry name" value="RND_mfp"/>
    <property type="match status" value="1"/>
</dbReference>
<dbReference type="PANTHER" id="PTHR30158">
    <property type="entry name" value="ACRA/E-RELATED COMPONENT OF DRUG EFFLUX TRANSPORTER"/>
    <property type="match status" value="1"/>
</dbReference>
<dbReference type="Pfam" id="PF25944">
    <property type="entry name" value="Beta-barrel_RND"/>
    <property type="match status" value="1"/>
</dbReference>
<dbReference type="PANTHER" id="PTHR30158:SF3">
    <property type="entry name" value="MULTIDRUG EFFLUX PUMP SUBUNIT ACRA-RELATED"/>
    <property type="match status" value="1"/>
</dbReference>